<dbReference type="AlphaFoldDB" id="A0A7Y6M0H7"/>
<proteinExistence type="predicted"/>
<dbReference type="PIRSF" id="PIRSF016838">
    <property type="entry name" value="PafC"/>
    <property type="match status" value="1"/>
</dbReference>
<evidence type="ECO:0000256" key="3">
    <source>
        <dbReference type="SAM" id="MobiDB-lite"/>
    </source>
</evidence>
<evidence type="ECO:0000256" key="2">
    <source>
        <dbReference type="ARBA" id="ARBA00023163"/>
    </source>
</evidence>
<dbReference type="RefSeq" id="WP_175588029.1">
    <property type="nucleotide sequence ID" value="NZ_JABWGN010000002.1"/>
</dbReference>
<evidence type="ECO:0000313" key="6">
    <source>
        <dbReference type="Proteomes" id="UP000586042"/>
    </source>
</evidence>
<dbReference type="InterPro" id="IPR051534">
    <property type="entry name" value="CBASS_pafABC_assoc_protein"/>
</dbReference>
<dbReference type="PROSITE" id="PS51000">
    <property type="entry name" value="HTH_DEOR_2"/>
    <property type="match status" value="1"/>
</dbReference>
<name>A0A7Y6M0H7_9ACTN</name>
<comment type="caution">
    <text evidence="5">The sequence shown here is derived from an EMBL/GenBank/DDBJ whole genome shotgun (WGS) entry which is preliminary data.</text>
</comment>
<accession>A0A7Y6M0H7</accession>
<feature type="domain" description="HTH deoR-type" evidence="4">
    <location>
        <begin position="2"/>
        <end position="57"/>
    </location>
</feature>
<reference evidence="5 6" key="1">
    <citation type="submission" date="2020-06" db="EMBL/GenBank/DDBJ databases">
        <title>Nonomuraea sp. SMC257, a novel actinomycete isolated from soil.</title>
        <authorList>
            <person name="Chanama M."/>
        </authorList>
    </citation>
    <scope>NUCLEOTIDE SEQUENCE [LARGE SCALE GENOMIC DNA]</scope>
    <source>
        <strain evidence="5 6">SMC257</strain>
    </source>
</reference>
<dbReference type="InterPro" id="IPR036388">
    <property type="entry name" value="WH-like_DNA-bd_sf"/>
</dbReference>
<evidence type="ECO:0000313" key="5">
    <source>
        <dbReference type="EMBL" id="NUW30543.1"/>
    </source>
</evidence>
<dbReference type="GO" id="GO:0003700">
    <property type="term" value="F:DNA-binding transcription factor activity"/>
    <property type="evidence" value="ECO:0007669"/>
    <property type="project" value="InterPro"/>
</dbReference>
<dbReference type="InterPro" id="IPR001034">
    <property type="entry name" value="DeoR_HTH"/>
</dbReference>
<dbReference type="Proteomes" id="UP000586042">
    <property type="component" value="Unassembled WGS sequence"/>
</dbReference>
<dbReference type="PROSITE" id="PS52050">
    <property type="entry name" value="WYL"/>
    <property type="match status" value="1"/>
</dbReference>
<dbReference type="Pfam" id="PF08279">
    <property type="entry name" value="HTH_11"/>
    <property type="match status" value="1"/>
</dbReference>
<dbReference type="InterPro" id="IPR057727">
    <property type="entry name" value="WCX_dom"/>
</dbReference>
<dbReference type="Pfam" id="PF25583">
    <property type="entry name" value="WCX"/>
    <property type="match status" value="1"/>
</dbReference>
<keyword evidence="1" id="KW-0805">Transcription regulation</keyword>
<dbReference type="SUPFAM" id="SSF46785">
    <property type="entry name" value="Winged helix' DNA-binding domain"/>
    <property type="match status" value="1"/>
</dbReference>
<dbReference type="Pfam" id="PF13280">
    <property type="entry name" value="WYL"/>
    <property type="match status" value="1"/>
</dbReference>
<dbReference type="InterPro" id="IPR028349">
    <property type="entry name" value="PafC-like"/>
</dbReference>
<organism evidence="5 6">
    <name type="scientific">Nonomuraea montanisoli</name>
    <dbReference type="NCBI Taxonomy" id="2741721"/>
    <lineage>
        <taxon>Bacteria</taxon>
        <taxon>Bacillati</taxon>
        <taxon>Actinomycetota</taxon>
        <taxon>Actinomycetes</taxon>
        <taxon>Streptosporangiales</taxon>
        <taxon>Streptosporangiaceae</taxon>
        <taxon>Nonomuraea</taxon>
    </lineage>
</organism>
<dbReference type="EMBL" id="JABWGN010000002">
    <property type="protein sequence ID" value="NUW30543.1"/>
    <property type="molecule type" value="Genomic_DNA"/>
</dbReference>
<dbReference type="InterPro" id="IPR026881">
    <property type="entry name" value="WYL_dom"/>
</dbReference>
<gene>
    <name evidence="5" type="ORF">HTZ77_03765</name>
</gene>
<keyword evidence="6" id="KW-1185">Reference proteome</keyword>
<dbReference type="PANTHER" id="PTHR34580">
    <property type="match status" value="1"/>
</dbReference>
<dbReference type="Gene3D" id="1.10.10.10">
    <property type="entry name" value="Winged helix-like DNA-binding domain superfamily/Winged helix DNA-binding domain"/>
    <property type="match status" value="1"/>
</dbReference>
<keyword evidence="2" id="KW-0804">Transcription</keyword>
<sequence length="366" mass="40335">MRASRLVSILLLLQTRGRLTARELAERLEVSVRTIYRDVESLHAAGIPLYGDAGPSGGYQLLDGYRTRLTGLTADEAESLFLAGLPGPAAELGLGAVVTAAQLKLMAALPVELRDRAGRIQERFLLDAPSWYRDAEPVTHLPAVAAAVWEEHALRVRYRRWKAPQEVDRRLEPYGLVVKAGRWYVVARSGGQVRTYRVSQILELHPLREERFVRPPDFDLAAHWEAYRAEFEARLRRGEAAVRLSPRGLERLADLMTPGLVTAARATAGPPDAEGWTRVTVPIESVDHATGEFLRLGTDVEVLEPPELRHALAATADALAALYAARDAPHPAGRDAPLGTGRDASRSARQPGSAVRRITWKRRVTS</sequence>
<dbReference type="InterPro" id="IPR013196">
    <property type="entry name" value="HTH_11"/>
</dbReference>
<dbReference type="PANTHER" id="PTHR34580:SF1">
    <property type="entry name" value="PROTEIN PAFC"/>
    <property type="match status" value="1"/>
</dbReference>
<protein>
    <submittedName>
        <fullName evidence="5">YafY family transcriptional regulator</fullName>
    </submittedName>
</protein>
<evidence type="ECO:0000256" key="1">
    <source>
        <dbReference type="ARBA" id="ARBA00023015"/>
    </source>
</evidence>
<feature type="region of interest" description="Disordered" evidence="3">
    <location>
        <begin position="329"/>
        <end position="355"/>
    </location>
</feature>
<evidence type="ECO:0000259" key="4">
    <source>
        <dbReference type="PROSITE" id="PS51000"/>
    </source>
</evidence>
<dbReference type="InterPro" id="IPR036390">
    <property type="entry name" value="WH_DNA-bd_sf"/>
</dbReference>